<reference evidence="23" key="1">
    <citation type="submission" date="2018-10" db="EMBL/GenBank/DDBJ databases">
        <title>De novo assembly of a Great Dane genome.</title>
        <authorList>
            <person name="Kidd J.M."/>
            <person name="Pendleton A.L."/>
            <person name="Shen F."/>
            <person name="Emery S."/>
        </authorList>
    </citation>
    <scope>NUCLEOTIDE SEQUENCE [LARGE SCALE GENOMIC DNA]</scope>
    <source>
        <strain evidence="23">Great Dane</strain>
    </source>
</reference>
<dbReference type="Ensembl" id="ENSCAFT00040004430.1">
    <property type="protein sequence ID" value="ENSCAFP00040003803.1"/>
    <property type="gene ID" value="ENSCAFG00040002267.1"/>
</dbReference>
<dbReference type="InterPro" id="IPR018247">
    <property type="entry name" value="EF_Hand_1_Ca_BS"/>
</dbReference>
<evidence type="ECO:0000313" key="23">
    <source>
        <dbReference type="Ensembl" id="ENSCAFP00040003803.1"/>
    </source>
</evidence>
<keyword evidence="14" id="KW-0851">Voltage-gated channel</keyword>
<dbReference type="PRINTS" id="PR00450">
    <property type="entry name" value="RECOVERIN"/>
</dbReference>
<dbReference type="Pfam" id="PF13499">
    <property type="entry name" value="EF-hand_7"/>
    <property type="match status" value="1"/>
</dbReference>
<evidence type="ECO:0000256" key="10">
    <source>
        <dbReference type="ARBA" id="ARBA00022723"/>
    </source>
</evidence>
<dbReference type="OrthoDB" id="191686at2759"/>
<dbReference type="FunFam" id="1.10.238.10:FF:000043">
    <property type="entry name" value="Kv channel-interacting protein 1 isoform 2"/>
    <property type="match status" value="1"/>
</dbReference>
<evidence type="ECO:0000256" key="21">
    <source>
        <dbReference type="SAM" id="MobiDB-lite"/>
    </source>
</evidence>
<proteinExistence type="inferred from homology"/>
<evidence type="ECO:0000256" key="16">
    <source>
        <dbReference type="ARBA" id="ARBA00023065"/>
    </source>
</evidence>
<dbReference type="PANTHER" id="PTHR23055">
    <property type="entry name" value="CALCIUM BINDING PROTEINS"/>
    <property type="match status" value="1"/>
</dbReference>
<keyword evidence="10" id="KW-0479">Metal-binding</keyword>
<keyword evidence="12" id="KW-0631">Potassium channel</keyword>
<evidence type="ECO:0000256" key="17">
    <source>
        <dbReference type="ARBA" id="ARBA00023136"/>
    </source>
</evidence>
<dbReference type="Proteomes" id="UP000694542">
    <property type="component" value="Chromosome 3"/>
</dbReference>
<feature type="domain" description="EF-hand" evidence="22">
    <location>
        <begin position="529"/>
        <end position="564"/>
    </location>
</feature>
<feature type="compositionally biased region" description="Gly residues" evidence="21">
    <location>
        <begin position="12"/>
        <end position="25"/>
    </location>
</feature>
<feature type="region of interest" description="Disordered" evidence="21">
    <location>
        <begin position="264"/>
        <end position="303"/>
    </location>
</feature>
<keyword evidence="18" id="KW-0576">Peroxisome</keyword>
<organism evidence="23 24">
    <name type="scientific">Canis lupus familiaris</name>
    <name type="common">Dog</name>
    <name type="synonym">Canis familiaris</name>
    <dbReference type="NCBI Taxonomy" id="9615"/>
    <lineage>
        <taxon>Eukaryota</taxon>
        <taxon>Metazoa</taxon>
        <taxon>Chordata</taxon>
        <taxon>Craniata</taxon>
        <taxon>Vertebrata</taxon>
        <taxon>Euteleostomi</taxon>
        <taxon>Mammalia</taxon>
        <taxon>Eutheria</taxon>
        <taxon>Laurasiatheria</taxon>
        <taxon>Carnivora</taxon>
        <taxon>Caniformia</taxon>
        <taxon>Canidae</taxon>
        <taxon>Canis</taxon>
    </lineage>
</organism>
<dbReference type="PROSITE" id="PS50222">
    <property type="entry name" value="EF_HAND_2"/>
    <property type="match status" value="3"/>
</dbReference>
<evidence type="ECO:0000256" key="12">
    <source>
        <dbReference type="ARBA" id="ARBA00022826"/>
    </source>
</evidence>
<evidence type="ECO:0000256" key="13">
    <source>
        <dbReference type="ARBA" id="ARBA00022837"/>
    </source>
</evidence>
<comment type="similarity">
    <text evidence="4">Belongs to the recoverin family.</text>
</comment>
<evidence type="ECO:0000256" key="4">
    <source>
        <dbReference type="ARBA" id="ARBA00006049"/>
    </source>
</evidence>
<evidence type="ECO:0000256" key="20">
    <source>
        <dbReference type="ARBA" id="ARBA00040738"/>
    </source>
</evidence>
<dbReference type="GO" id="GO:0005509">
    <property type="term" value="F:calcium ion binding"/>
    <property type="evidence" value="ECO:0007669"/>
    <property type="project" value="InterPro"/>
</dbReference>
<dbReference type="InterPro" id="IPR011992">
    <property type="entry name" value="EF-hand-dom_pair"/>
</dbReference>
<protein>
    <recommendedName>
        <fullName evidence="20">Kv channel-interacting protein 4</fullName>
    </recommendedName>
</protein>
<feature type="compositionally biased region" description="Pro residues" evidence="21">
    <location>
        <begin position="69"/>
        <end position="145"/>
    </location>
</feature>
<gene>
    <name evidence="23" type="primary">KCNIP4</name>
</gene>
<dbReference type="Gene3D" id="1.10.238.10">
    <property type="entry name" value="EF-hand"/>
    <property type="match status" value="1"/>
</dbReference>
<comment type="subcellular location">
    <subcellularLocation>
        <location evidence="1">Cell membrane</location>
        <topology evidence="1">Peripheral membrane protein</topology>
    </subcellularLocation>
    <subcellularLocation>
        <location evidence="3">Cytoplasm</location>
    </subcellularLocation>
    <subcellularLocation>
        <location evidence="2">Peroxisome</location>
    </subcellularLocation>
</comment>
<evidence type="ECO:0000256" key="1">
    <source>
        <dbReference type="ARBA" id="ARBA00004202"/>
    </source>
</evidence>
<feature type="compositionally biased region" description="Pro residues" evidence="21">
    <location>
        <begin position="154"/>
        <end position="211"/>
    </location>
</feature>
<evidence type="ECO:0000256" key="19">
    <source>
        <dbReference type="ARBA" id="ARBA00023303"/>
    </source>
</evidence>
<name>A0A8C0PTX3_CANLF</name>
<dbReference type="PANTHER" id="PTHR23055:SF30">
    <property type="entry name" value="KV CHANNEL-INTERACTING PROTEIN 4"/>
    <property type="match status" value="1"/>
</dbReference>
<accession>A0A8C0PTX3</accession>
<keyword evidence="9" id="KW-0597">Phosphoprotein</keyword>
<evidence type="ECO:0000256" key="5">
    <source>
        <dbReference type="ARBA" id="ARBA00022448"/>
    </source>
</evidence>
<feature type="compositionally biased region" description="Low complexity" evidence="21">
    <location>
        <begin position="26"/>
        <end position="38"/>
    </location>
</feature>
<dbReference type="Pfam" id="PF13833">
    <property type="entry name" value="EF-hand_8"/>
    <property type="match status" value="1"/>
</dbReference>
<feature type="compositionally biased region" description="Low complexity" evidence="21">
    <location>
        <begin position="52"/>
        <end position="68"/>
    </location>
</feature>
<evidence type="ECO:0000256" key="14">
    <source>
        <dbReference type="ARBA" id="ARBA00022882"/>
    </source>
</evidence>
<sequence>SRSPPGPRATSWGGGARGPQRGGSHPGFRGSSRPPAGSRGPGRGRGAGAAGAAGCTRPPSASASSAPGVPRPPLPSPLSPSPPFPSAPLPSPLLPPSPSTPFPRSPFPPSPPFLSPSAPLPFNPPSPPLSLLLPPPLLPHSPSAPFPSSLLPCSPSPPLPLSPLPLSPLLSPPSPLPPPLSPSPPFPFWPAPLSPPLSPVPAPAPAPPLPPRSRQVSGLRTRPPGCRERASPAAAQGWGPAGRCGAGLHPGRARGVGVGVGVGVSRGCHRGPRPPPPRGPRPAAGARRPELTPWAPGPGGGDAPAARKMLTLEWESEGLQTVGIVVIICASLKLLHLLGLIDFSEGFLYAQNSTKRSIKERLMKLLPCSAAKTSSPAVQNSVEDELEMATVRHRPEALELLEAQSKFTKKELQILYRGFKNECPSGVVNEETFKEIYSQFFPQGDSTTYAHFLFNAFDTDHNGAVSFEDFIKGLSILLRGTVQEKLNWAFNLYDINKDGYITKEEMLDIMKAIYDMMGKCTYPVLKEDAPRQHVETFFQKMDKNKDGVVTIDEFIESCQKDENIMRSMQLFENVI</sequence>
<evidence type="ECO:0000256" key="8">
    <source>
        <dbReference type="ARBA" id="ARBA00022538"/>
    </source>
</evidence>
<keyword evidence="16" id="KW-0406">Ion transport</keyword>
<evidence type="ECO:0000256" key="11">
    <source>
        <dbReference type="ARBA" id="ARBA00022737"/>
    </source>
</evidence>
<feature type="region of interest" description="Disordered" evidence="21">
    <location>
        <begin position="1"/>
        <end position="239"/>
    </location>
</feature>
<dbReference type="InterPro" id="IPR028846">
    <property type="entry name" value="Recoverin"/>
</dbReference>
<keyword evidence="5" id="KW-0813">Transport</keyword>
<keyword evidence="7" id="KW-0963">Cytoplasm</keyword>
<dbReference type="GO" id="GO:0034702">
    <property type="term" value="C:monoatomic ion channel complex"/>
    <property type="evidence" value="ECO:0007669"/>
    <property type="project" value="UniProtKB-KW"/>
</dbReference>
<dbReference type="PROSITE" id="PS00018">
    <property type="entry name" value="EF_HAND_1"/>
    <property type="match status" value="3"/>
</dbReference>
<evidence type="ECO:0000256" key="7">
    <source>
        <dbReference type="ARBA" id="ARBA00022490"/>
    </source>
</evidence>
<dbReference type="InterPro" id="IPR002048">
    <property type="entry name" value="EF_hand_dom"/>
</dbReference>
<evidence type="ECO:0000256" key="2">
    <source>
        <dbReference type="ARBA" id="ARBA00004275"/>
    </source>
</evidence>
<reference evidence="23" key="2">
    <citation type="submission" date="2025-08" db="UniProtKB">
        <authorList>
            <consortium name="Ensembl"/>
        </authorList>
    </citation>
    <scope>IDENTIFICATION</scope>
</reference>
<dbReference type="SUPFAM" id="SSF47473">
    <property type="entry name" value="EF-hand"/>
    <property type="match status" value="1"/>
</dbReference>
<evidence type="ECO:0000256" key="3">
    <source>
        <dbReference type="ARBA" id="ARBA00004496"/>
    </source>
</evidence>
<feature type="domain" description="EF-hand" evidence="22">
    <location>
        <begin position="481"/>
        <end position="516"/>
    </location>
</feature>
<keyword evidence="11" id="KW-0677">Repeat</keyword>
<dbReference type="CDD" id="cd00051">
    <property type="entry name" value="EFh"/>
    <property type="match status" value="2"/>
</dbReference>
<keyword evidence="6" id="KW-1003">Cell membrane</keyword>
<keyword evidence="8" id="KW-0633">Potassium transport</keyword>
<keyword evidence="13" id="KW-0106">Calcium</keyword>
<evidence type="ECO:0000259" key="22">
    <source>
        <dbReference type="PROSITE" id="PS50222"/>
    </source>
</evidence>
<evidence type="ECO:0000313" key="24">
    <source>
        <dbReference type="Proteomes" id="UP000694542"/>
    </source>
</evidence>
<dbReference type="SMART" id="SM00054">
    <property type="entry name" value="EFh"/>
    <property type="match status" value="3"/>
</dbReference>
<dbReference type="GO" id="GO:0005267">
    <property type="term" value="F:potassium channel activity"/>
    <property type="evidence" value="ECO:0007669"/>
    <property type="project" value="UniProtKB-KW"/>
</dbReference>
<evidence type="ECO:0000256" key="6">
    <source>
        <dbReference type="ARBA" id="ARBA00022475"/>
    </source>
</evidence>
<evidence type="ECO:0000256" key="9">
    <source>
        <dbReference type="ARBA" id="ARBA00022553"/>
    </source>
</evidence>
<keyword evidence="17" id="KW-0472">Membrane</keyword>
<keyword evidence="19" id="KW-0407">Ion channel</keyword>
<evidence type="ECO:0000256" key="18">
    <source>
        <dbReference type="ARBA" id="ARBA00023140"/>
    </source>
</evidence>
<dbReference type="GO" id="GO:0005886">
    <property type="term" value="C:plasma membrane"/>
    <property type="evidence" value="ECO:0007669"/>
    <property type="project" value="UniProtKB-SubCell"/>
</dbReference>
<evidence type="ECO:0000256" key="15">
    <source>
        <dbReference type="ARBA" id="ARBA00022958"/>
    </source>
</evidence>
<dbReference type="AlphaFoldDB" id="A0A8C0PTX3"/>
<keyword evidence="15" id="KW-0630">Potassium</keyword>
<feature type="domain" description="EF-hand" evidence="22">
    <location>
        <begin position="445"/>
        <end position="480"/>
    </location>
</feature>
<feature type="compositionally biased region" description="Gly residues" evidence="21">
    <location>
        <begin position="39"/>
        <end position="51"/>
    </location>
</feature>
<dbReference type="GO" id="GO:0005777">
    <property type="term" value="C:peroxisome"/>
    <property type="evidence" value="ECO:0007669"/>
    <property type="project" value="UniProtKB-SubCell"/>
</dbReference>